<keyword evidence="4" id="KW-0540">Nuclease</keyword>
<name>A0A3R8RRV7_9MICO</name>
<evidence type="ECO:0000313" key="5">
    <source>
        <dbReference type="Proteomes" id="UP000274327"/>
    </source>
</evidence>
<dbReference type="Pfam" id="PF01844">
    <property type="entry name" value="HNH"/>
    <property type="match status" value="1"/>
</dbReference>
<evidence type="ECO:0000256" key="1">
    <source>
        <dbReference type="ARBA" id="ARBA00023450"/>
    </source>
</evidence>
<feature type="domain" description="HNH nuclease" evidence="3">
    <location>
        <begin position="388"/>
        <end position="438"/>
    </location>
</feature>
<dbReference type="InterPro" id="IPR002711">
    <property type="entry name" value="HNH"/>
</dbReference>
<feature type="region of interest" description="Disordered" evidence="2">
    <location>
        <begin position="527"/>
        <end position="567"/>
    </location>
</feature>
<feature type="region of interest" description="Disordered" evidence="2">
    <location>
        <begin position="605"/>
        <end position="628"/>
    </location>
</feature>
<protein>
    <submittedName>
        <fullName evidence="4">HNH endonuclease</fullName>
    </submittedName>
</protein>
<keyword evidence="4" id="KW-0255">Endonuclease</keyword>
<dbReference type="SMART" id="SM00507">
    <property type="entry name" value="HNHc"/>
    <property type="match status" value="1"/>
</dbReference>
<feature type="compositionally biased region" description="Basic and acidic residues" evidence="2">
    <location>
        <begin position="1"/>
        <end position="22"/>
    </location>
</feature>
<accession>A0A3R8RRV7</accession>
<dbReference type="InterPro" id="IPR003870">
    <property type="entry name" value="DUF222"/>
</dbReference>
<organism evidence="4 5">
    <name type="scientific">Brachybacterium paraconglomeratum</name>
    <dbReference type="NCBI Taxonomy" id="173362"/>
    <lineage>
        <taxon>Bacteria</taxon>
        <taxon>Bacillati</taxon>
        <taxon>Actinomycetota</taxon>
        <taxon>Actinomycetes</taxon>
        <taxon>Micrococcales</taxon>
        <taxon>Dermabacteraceae</taxon>
        <taxon>Brachybacterium</taxon>
    </lineage>
</organism>
<dbReference type="RefSeq" id="WP_126986039.1">
    <property type="nucleotide sequence ID" value="NZ_ML133853.1"/>
</dbReference>
<dbReference type="InterPro" id="IPR003615">
    <property type="entry name" value="HNH_nuc"/>
</dbReference>
<proteinExistence type="inferred from homology"/>
<dbReference type="GO" id="GO:0008270">
    <property type="term" value="F:zinc ion binding"/>
    <property type="evidence" value="ECO:0007669"/>
    <property type="project" value="InterPro"/>
</dbReference>
<comment type="similarity">
    <text evidence="1">Belongs to the Rv1128c/1148c/1588c/1702c/1945/3466 family.</text>
</comment>
<reference evidence="4 5" key="1">
    <citation type="submission" date="2018-07" db="EMBL/GenBank/DDBJ databases">
        <title>Brachybacteriurn paraconglorneratum KCTC 9916.</title>
        <authorList>
            <person name="Li Y."/>
        </authorList>
    </citation>
    <scope>NUCLEOTIDE SEQUENCE [LARGE SCALE GENOMIC DNA]</scope>
    <source>
        <strain evidence="4 5">KCTC 9916</strain>
    </source>
</reference>
<dbReference type="GO" id="GO:0004519">
    <property type="term" value="F:endonuclease activity"/>
    <property type="evidence" value="ECO:0007669"/>
    <property type="project" value="UniProtKB-KW"/>
</dbReference>
<evidence type="ECO:0000259" key="3">
    <source>
        <dbReference type="SMART" id="SM00507"/>
    </source>
</evidence>
<sequence>MTEDPQRRDATGEADDGHRPAHDVPPADDAAECAPEPADVPVRVEESAVLVGEVDVAAVRKALMTLGVQGSPSLDRLSVAETKALLSSIVGIEAALDAVRARALVRLEAAVKEDCLQREESPRQAMQVARSEASRMLKESRSVAGRSLATCRRLVQSMPGMLTALAEGTLNPRSVHTVGSAMGPVPPHVRELVDTMLTAQLPDLQDCGTREISDHVARMLHALDPEGAAERHRRAMRDRHVTITREDHGMASVRALIPAIDAARIRKGLSVAAEGARAAGDRRGHQQIMADMFADALVGRGDGIDPTTLDIGIIITDRSLLAPAHADAATIEGFGPVPYDHVREAMLRAVDSGSEDTDLALTIRNLYADLDVGQLVGVEARSRAFPASLRRFLTLAHQTCRAPFCNAPIRQMDHIVPWSQGGATSLDNGNGTCGGDNQKEESGESVRVIHDEDGTRRTVEWTTRYGQKSRRGGINFDPVGTYRRQRRRQLAESGIAGLPAPPAAGSSAPAHPALPAATALDGVPLSAAETPPVVDSPLETAPPPVPSAHGTGATGEEPALDEGSPAKGWSTIYRAFDRLQLRITDLPIIRPRPVSDGVLVLLDDMARGSAPRPSQPPGPTDAPEPPAH</sequence>
<dbReference type="Proteomes" id="UP000274327">
    <property type="component" value="Unassembled WGS sequence"/>
</dbReference>
<dbReference type="GeneID" id="78120757"/>
<feature type="compositionally biased region" description="Pro residues" evidence="2">
    <location>
        <begin position="613"/>
        <end position="628"/>
    </location>
</feature>
<feature type="region of interest" description="Disordered" evidence="2">
    <location>
        <begin position="1"/>
        <end position="35"/>
    </location>
</feature>
<evidence type="ECO:0000313" key="4">
    <source>
        <dbReference type="EMBL" id="RRR19356.1"/>
    </source>
</evidence>
<dbReference type="CDD" id="cd00085">
    <property type="entry name" value="HNHc"/>
    <property type="match status" value="1"/>
</dbReference>
<dbReference type="Pfam" id="PF02720">
    <property type="entry name" value="DUF222"/>
    <property type="match status" value="1"/>
</dbReference>
<keyword evidence="4" id="KW-0378">Hydrolase</keyword>
<dbReference type="EMBL" id="QOCI01000003">
    <property type="protein sequence ID" value="RRR19356.1"/>
    <property type="molecule type" value="Genomic_DNA"/>
</dbReference>
<comment type="caution">
    <text evidence="4">The sequence shown here is derived from an EMBL/GenBank/DDBJ whole genome shotgun (WGS) entry which is preliminary data.</text>
</comment>
<keyword evidence="5" id="KW-1185">Reference proteome</keyword>
<dbReference type="GO" id="GO:0003676">
    <property type="term" value="F:nucleic acid binding"/>
    <property type="evidence" value="ECO:0007669"/>
    <property type="project" value="InterPro"/>
</dbReference>
<dbReference type="AlphaFoldDB" id="A0A3R8RRV7"/>
<gene>
    <name evidence="4" type="ORF">DS079_06950</name>
</gene>
<evidence type="ECO:0000256" key="2">
    <source>
        <dbReference type="SAM" id="MobiDB-lite"/>
    </source>
</evidence>